<keyword evidence="2" id="KW-0732">Signal</keyword>
<dbReference type="PANTHER" id="PTHR34406">
    <property type="entry name" value="PROTEIN YCEI"/>
    <property type="match status" value="1"/>
</dbReference>
<reference evidence="4 5" key="1">
    <citation type="submission" date="2022-03" db="EMBL/GenBank/DDBJ databases">
        <title>Agromyces sp. isolated from the gut of P. brevitarsis seulensis larvae.</title>
        <authorList>
            <person name="Won M."/>
            <person name="Kwon S.-W."/>
        </authorList>
    </citation>
    <scope>NUCLEOTIDE SEQUENCE [LARGE SCALE GENOMIC DNA]</scope>
    <source>
        <strain evidence="4 5">KACC 16215</strain>
    </source>
</reference>
<keyword evidence="5" id="KW-1185">Reference proteome</keyword>
<dbReference type="PANTHER" id="PTHR34406:SF1">
    <property type="entry name" value="PROTEIN YCEI"/>
    <property type="match status" value="1"/>
</dbReference>
<feature type="signal peptide" evidence="2">
    <location>
        <begin position="1"/>
        <end position="26"/>
    </location>
</feature>
<evidence type="ECO:0000256" key="2">
    <source>
        <dbReference type="SAM" id="SignalP"/>
    </source>
</evidence>
<evidence type="ECO:0000259" key="3">
    <source>
        <dbReference type="SMART" id="SM00867"/>
    </source>
</evidence>
<dbReference type="Pfam" id="PF04264">
    <property type="entry name" value="YceI"/>
    <property type="match status" value="1"/>
</dbReference>
<gene>
    <name evidence="4" type="ORF">MTP13_05720</name>
</gene>
<protein>
    <submittedName>
        <fullName evidence="4">YceI family protein</fullName>
    </submittedName>
</protein>
<feature type="domain" description="Lipid/polyisoprenoid-binding YceI-like" evidence="3">
    <location>
        <begin position="65"/>
        <end position="231"/>
    </location>
</feature>
<name>A0ABY4AVR4_9MICO</name>
<dbReference type="Proteomes" id="UP000831304">
    <property type="component" value="Chromosome"/>
</dbReference>
<organism evidence="4 5">
    <name type="scientific">Agromyces soli</name>
    <dbReference type="NCBI Taxonomy" id="659012"/>
    <lineage>
        <taxon>Bacteria</taxon>
        <taxon>Bacillati</taxon>
        <taxon>Actinomycetota</taxon>
        <taxon>Actinomycetes</taxon>
        <taxon>Micrococcales</taxon>
        <taxon>Microbacteriaceae</taxon>
        <taxon>Agromyces</taxon>
    </lineage>
</organism>
<dbReference type="InterPro" id="IPR036761">
    <property type="entry name" value="TTHA0802/YceI-like_sf"/>
</dbReference>
<evidence type="ECO:0000313" key="4">
    <source>
        <dbReference type="EMBL" id="UOE27278.1"/>
    </source>
</evidence>
<accession>A0ABY4AVR4</accession>
<feature type="chain" id="PRO_5045700137" evidence="2">
    <location>
        <begin position="27"/>
        <end position="233"/>
    </location>
</feature>
<dbReference type="RefSeq" id="WP_243570120.1">
    <property type="nucleotide sequence ID" value="NZ_BAAARD010000002.1"/>
</dbReference>
<dbReference type="SUPFAM" id="SSF101874">
    <property type="entry name" value="YceI-like"/>
    <property type="match status" value="1"/>
</dbReference>
<sequence length="233" mass="23668">MQKRTKIMTASIAAAALVLGATAAIAGPIIYRDVIAAKPDTAPTVTAAPEASASDAAEAGDLSGAWTVADGSFAGYRVDEVLNGTDVTVTGRTEQVTGELTVAGLTLESASFEVDVASIATDSANRDDYFRSEALRTDEFPTASFVLTEPISVDAAPAVGEVRTVQATGELTLAGVTKPVTVELQAVLNGASGQVAGSIPITFADFGVAAPNLGFVSVEPTGTVEFSLELSRA</sequence>
<dbReference type="EMBL" id="CP094533">
    <property type="protein sequence ID" value="UOE27278.1"/>
    <property type="molecule type" value="Genomic_DNA"/>
</dbReference>
<evidence type="ECO:0000256" key="1">
    <source>
        <dbReference type="ARBA" id="ARBA00008812"/>
    </source>
</evidence>
<dbReference type="InterPro" id="IPR007372">
    <property type="entry name" value="Lipid/polyisoprenoid-bd_YceI"/>
</dbReference>
<evidence type="ECO:0000313" key="5">
    <source>
        <dbReference type="Proteomes" id="UP000831304"/>
    </source>
</evidence>
<comment type="similarity">
    <text evidence="1">Belongs to the UPF0312 family.</text>
</comment>
<dbReference type="SMART" id="SM00867">
    <property type="entry name" value="YceI"/>
    <property type="match status" value="1"/>
</dbReference>
<dbReference type="Gene3D" id="2.40.128.110">
    <property type="entry name" value="Lipid/polyisoprenoid-binding, YceI-like"/>
    <property type="match status" value="1"/>
</dbReference>
<proteinExistence type="inferred from homology"/>